<dbReference type="AlphaFoldDB" id="A0A9X1WLL5"/>
<comment type="caution">
    <text evidence="4">The sequence shown here is derived from an EMBL/GenBank/DDBJ whole genome shotgun (WGS) entry which is preliminary data.</text>
</comment>
<organism evidence="4 5">
    <name type="scientific">Corynebacterium kalidii</name>
    <dbReference type="NCBI Taxonomy" id="2931982"/>
    <lineage>
        <taxon>Bacteria</taxon>
        <taxon>Bacillati</taxon>
        <taxon>Actinomycetota</taxon>
        <taxon>Actinomycetes</taxon>
        <taxon>Mycobacteriales</taxon>
        <taxon>Corynebacteriaceae</taxon>
        <taxon>Corynebacterium</taxon>
    </lineage>
</organism>
<dbReference type="InterPro" id="IPR036423">
    <property type="entry name" value="SOD-like_Cu/Zn_dom_sf"/>
</dbReference>
<dbReference type="EMBL" id="JALIEA010000017">
    <property type="protein sequence ID" value="MCJ7859792.1"/>
    <property type="molecule type" value="Genomic_DNA"/>
</dbReference>
<dbReference type="Gene3D" id="2.60.40.200">
    <property type="entry name" value="Superoxide dismutase, copper/zinc binding domain"/>
    <property type="match status" value="1"/>
</dbReference>
<protein>
    <submittedName>
        <fullName evidence="4">Superoxide dismutase family protein</fullName>
    </submittedName>
</protein>
<feature type="region of interest" description="Disordered" evidence="2">
    <location>
        <begin position="194"/>
        <end position="224"/>
    </location>
</feature>
<proteinExistence type="inferred from homology"/>
<dbReference type="Pfam" id="PF00080">
    <property type="entry name" value="Sod_Cu"/>
    <property type="match status" value="1"/>
</dbReference>
<feature type="compositionally biased region" description="Polar residues" evidence="2">
    <location>
        <begin position="1"/>
        <end position="14"/>
    </location>
</feature>
<reference evidence="4" key="1">
    <citation type="submission" date="2022-04" db="EMBL/GenBank/DDBJ databases">
        <title>Corynebacterium kalidii LD5P10.</title>
        <authorList>
            <person name="Sun J.Q."/>
        </authorList>
    </citation>
    <scope>NUCLEOTIDE SEQUENCE</scope>
    <source>
        <strain evidence="4">LD5P10</strain>
    </source>
</reference>
<dbReference type="GO" id="GO:0006801">
    <property type="term" value="P:superoxide metabolic process"/>
    <property type="evidence" value="ECO:0007669"/>
    <property type="project" value="InterPro"/>
</dbReference>
<comment type="similarity">
    <text evidence="1">Belongs to the Cu-Zn superoxide dismutase family.</text>
</comment>
<feature type="region of interest" description="Disordered" evidence="2">
    <location>
        <begin position="118"/>
        <end position="159"/>
    </location>
</feature>
<sequence>MSTTTSHSPATDSTRTSRRNGAVNRRRGVIALGAAGLLALSACTTDGDGDGNPPTDDTADASAPIATASVKNAAGDDVGTAELSAPDGEDAGTTELKVSFSGLEPGMYGMHLHTVGACEPDSTAPGDDSADPETGDFLSAGGHLGSEGHEHPDHGGDLPALLVNDNGEGHMTVATDRIEESVLLDDDGSAIIVHDGPDNYGNIPERYAPDGPDDDTLSTGDAGGRQACGVFEAA</sequence>
<name>A0A9X1WLL5_9CORY</name>
<evidence type="ECO:0000259" key="3">
    <source>
        <dbReference type="Pfam" id="PF00080"/>
    </source>
</evidence>
<feature type="region of interest" description="Disordered" evidence="2">
    <location>
        <begin position="42"/>
        <end position="61"/>
    </location>
</feature>
<accession>A0A9X1WLL5</accession>
<dbReference type="InterPro" id="IPR024134">
    <property type="entry name" value="SOD_Cu/Zn_/chaperone"/>
</dbReference>
<feature type="region of interest" description="Disordered" evidence="2">
    <location>
        <begin position="1"/>
        <end position="27"/>
    </location>
</feature>
<dbReference type="PANTHER" id="PTHR10003">
    <property type="entry name" value="SUPEROXIDE DISMUTASE CU-ZN -RELATED"/>
    <property type="match status" value="1"/>
</dbReference>
<dbReference type="RefSeq" id="WP_244805489.1">
    <property type="nucleotide sequence ID" value="NZ_JALIEA010000017.1"/>
</dbReference>
<evidence type="ECO:0000256" key="1">
    <source>
        <dbReference type="ARBA" id="ARBA00010457"/>
    </source>
</evidence>
<dbReference type="InterPro" id="IPR001424">
    <property type="entry name" value="SOD_Cu_Zn_dom"/>
</dbReference>
<dbReference type="GO" id="GO:0005507">
    <property type="term" value="F:copper ion binding"/>
    <property type="evidence" value="ECO:0007669"/>
    <property type="project" value="InterPro"/>
</dbReference>
<feature type="domain" description="Superoxide dismutase copper/zinc binding" evidence="3">
    <location>
        <begin position="79"/>
        <end position="230"/>
    </location>
</feature>
<keyword evidence="5" id="KW-1185">Reference proteome</keyword>
<dbReference type="SUPFAM" id="SSF49329">
    <property type="entry name" value="Cu,Zn superoxide dismutase-like"/>
    <property type="match status" value="1"/>
</dbReference>
<gene>
    <name evidence="4" type="ORF">MUN33_13905</name>
</gene>
<feature type="compositionally biased region" description="Low complexity" evidence="2">
    <location>
        <begin position="42"/>
        <end position="56"/>
    </location>
</feature>
<evidence type="ECO:0000313" key="5">
    <source>
        <dbReference type="Proteomes" id="UP001139207"/>
    </source>
</evidence>
<evidence type="ECO:0000256" key="2">
    <source>
        <dbReference type="SAM" id="MobiDB-lite"/>
    </source>
</evidence>
<dbReference type="Proteomes" id="UP001139207">
    <property type="component" value="Unassembled WGS sequence"/>
</dbReference>
<feature type="region of interest" description="Disordered" evidence="2">
    <location>
        <begin position="69"/>
        <end position="93"/>
    </location>
</feature>
<evidence type="ECO:0000313" key="4">
    <source>
        <dbReference type="EMBL" id="MCJ7859792.1"/>
    </source>
</evidence>
<feature type="compositionally biased region" description="Basic and acidic residues" evidence="2">
    <location>
        <begin position="146"/>
        <end position="156"/>
    </location>
</feature>